<dbReference type="Proteomes" id="UP000247620">
    <property type="component" value="Unassembled WGS sequence"/>
</dbReference>
<feature type="transmembrane region" description="Helical" evidence="1">
    <location>
        <begin position="109"/>
        <end position="128"/>
    </location>
</feature>
<sequence length="190" mass="21275">MKTTEKAGLLKLCQWLLILVSVLPIFAIALWLPTQAQGQLPITLEQFLVQHLLGRVGPWSSNFPLESMAIANYIAVAAPLFAAGLVVILRQPGSGLPARLPVLPWHRYLLLYLGWAALISFMVHYNYFTSVDFAHHRGKFRGFGFNPVLFACFAASMLMALEYLLLLSYLLFIHYPVGWLLRCVGRSPGC</sequence>
<evidence type="ECO:0000256" key="1">
    <source>
        <dbReference type="SAM" id="Phobius"/>
    </source>
</evidence>
<reference evidence="2 3" key="1">
    <citation type="submission" date="2018-06" db="EMBL/GenBank/DDBJ databases">
        <title>Pseudomonas diversity within urban Lake Michigan freshwaters.</title>
        <authorList>
            <person name="Batrich M."/>
            <person name="Hatzopoulos T."/>
            <person name="Putonti C."/>
        </authorList>
    </citation>
    <scope>NUCLEOTIDE SEQUENCE [LARGE SCALE GENOMIC DNA]</scope>
    <source>
        <strain evidence="2 3">LBp-160603</strain>
    </source>
</reference>
<comment type="caution">
    <text evidence="2">The sequence shown here is derived from an EMBL/GenBank/DDBJ whole genome shotgun (WGS) entry which is preliminary data.</text>
</comment>
<gene>
    <name evidence="2" type="ORF">DMX07_04265</name>
</gene>
<protein>
    <submittedName>
        <fullName evidence="2">Uncharacterized protein</fullName>
    </submittedName>
</protein>
<feature type="transmembrane region" description="Helical" evidence="1">
    <location>
        <begin position="12"/>
        <end position="32"/>
    </location>
</feature>
<dbReference type="EMBL" id="QJRO01000002">
    <property type="protein sequence ID" value="PYB85220.1"/>
    <property type="molecule type" value="Genomic_DNA"/>
</dbReference>
<keyword evidence="1" id="KW-0472">Membrane</keyword>
<organism evidence="2 3">
    <name type="scientific">Pseudomonas soli</name>
    <dbReference type="NCBI Taxonomy" id="1306993"/>
    <lineage>
        <taxon>Bacteria</taxon>
        <taxon>Pseudomonadati</taxon>
        <taxon>Pseudomonadota</taxon>
        <taxon>Gammaproteobacteria</taxon>
        <taxon>Pseudomonadales</taxon>
        <taxon>Pseudomonadaceae</taxon>
        <taxon>Pseudomonas</taxon>
    </lineage>
</organism>
<keyword evidence="1" id="KW-1133">Transmembrane helix</keyword>
<dbReference type="RefSeq" id="WP_110697824.1">
    <property type="nucleotide sequence ID" value="NZ_CP151184.1"/>
</dbReference>
<dbReference type="AlphaFoldDB" id="A0A2V4IQ71"/>
<evidence type="ECO:0000313" key="3">
    <source>
        <dbReference type="Proteomes" id="UP000247620"/>
    </source>
</evidence>
<accession>A0A2V4IQ71</accession>
<feature type="transmembrane region" description="Helical" evidence="1">
    <location>
        <begin position="148"/>
        <end position="172"/>
    </location>
</feature>
<feature type="transmembrane region" description="Helical" evidence="1">
    <location>
        <begin position="70"/>
        <end position="89"/>
    </location>
</feature>
<evidence type="ECO:0000313" key="2">
    <source>
        <dbReference type="EMBL" id="PYB85220.1"/>
    </source>
</evidence>
<keyword evidence="1" id="KW-0812">Transmembrane</keyword>
<name>A0A2V4IQ71_9PSED</name>
<proteinExistence type="predicted"/>